<dbReference type="EMBL" id="CP002454">
    <property type="protein sequence ID" value="ADV67473.1"/>
    <property type="molecule type" value="Genomic_DNA"/>
</dbReference>
<dbReference type="GO" id="GO:0009691">
    <property type="term" value="P:cytokinin biosynthetic process"/>
    <property type="evidence" value="ECO:0007669"/>
    <property type="project" value="UniProtKB-UniRule"/>
</dbReference>
<feature type="region of interest" description="Disordered" evidence="2">
    <location>
        <begin position="218"/>
        <end position="242"/>
    </location>
</feature>
<keyword evidence="1" id="KW-0378">Hydrolase</keyword>
<reference evidence="3 4" key="1">
    <citation type="journal article" date="2011" name="Stand. Genomic Sci.">
        <title>Complete genome sequence of Deinococcus maricopensis type strain (LB-34).</title>
        <authorList>
            <person name="Pukall R."/>
            <person name="Zeytun A."/>
            <person name="Lucas S."/>
            <person name="Lapidus A."/>
            <person name="Hammon N."/>
            <person name="Deshpande S."/>
            <person name="Nolan M."/>
            <person name="Cheng J.F."/>
            <person name="Pitluck S."/>
            <person name="Liolios K."/>
            <person name="Pagani I."/>
            <person name="Mikhailova N."/>
            <person name="Ivanova N."/>
            <person name="Mavromatis K."/>
            <person name="Pati A."/>
            <person name="Tapia R."/>
            <person name="Han C."/>
            <person name="Goodwin L."/>
            <person name="Chen A."/>
            <person name="Palaniappan K."/>
            <person name="Land M."/>
            <person name="Hauser L."/>
            <person name="Chang Y.J."/>
            <person name="Jeffries C.D."/>
            <person name="Brambilla E.M."/>
            <person name="Rohde M."/>
            <person name="Goker M."/>
            <person name="Detter J.C."/>
            <person name="Woyke T."/>
            <person name="Bristow J."/>
            <person name="Eisen J.A."/>
            <person name="Markowitz V."/>
            <person name="Hugenholtz P."/>
            <person name="Kyrpides N.C."/>
            <person name="Klenk H.P."/>
        </authorList>
    </citation>
    <scope>NUCLEOTIDE SEQUENCE [LARGE SCALE GENOMIC DNA]</scope>
    <source>
        <strain evidence="4">DSM 21211 / LMG 22137 / NRRL B-23946 / LB-34</strain>
    </source>
</reference>
<dbReference type="STRING" id="709986.Deima_1825"/>
<sequence>MTEHESLDNMTRDAWRMLRVLGELAVGFDRLAQLPHPGVTVFGSARTGIRDQYYGLARDLGAHLAASGFAVITGGGPGIMEAANRGAFEAGGVSVGINIILPYEQRPNPYQTISLECEYFHTRKELLAKAARAFVVFPGGFGTLDELAGILTLVQTRKMPAMPVYLVGRAHWAGLEGWFRETLITSGAIADDDLDLFKIVDDVSAIPADIQQYHAGEHAGFKRPTDTDRARARGDVPTSRGG</sequence>
<evidence type="ECO:0000313" key="3">
    <source>
        <dbReference type="EMBL" id="ADV67473.1"/>
    </source>
</evidence>
<keyword evidence="4" id="KW-1185">Reference proteome</keyword>
<comment type="similarity">
    <text evidence="1">Belongs to the LOG family.</text>
</comment>
<dbReference type="HOGENOM" id="CLU_058336_0_4_0"/>
<name>E8U8T4_DEIML</name>
<dbReference type="Proteomes" id="UP000008635">
    <property type="component" value="Chromosome"/>
</dbReference>
<feature type="compositionally biased region" description="Basic and acidic residues" evidence="2">
    <location>
        <begin position="218"/>
        <end position="234"/>
    </location>
</feature>
<evidence type="ECO:0000256" key="2">
    <source>
        <dbReference type="SAM" id="MobiDB-lite"/>
    </source>
</evidence>
<dbReference type="Gene3D" id="3.40.50.450">
    <property type="match status" value="1"/>
</dbReference>
<proteinExistence type="inferred from homology"/>
<evidence type="ECO:0000256" key="1">
    <source>
        <dbReference type="RuleBase" id="RU363015"/>
    </source>
</evidence>
<protein>
    <recommendedName>
        <fullName evidence="1">Cytokinin riboside 5'-monophosphate phosphoribohydrolase</fullName>
        <ecNumber evidence="1">3.2.2.n1</ecNumber>
    </recommendedName>
</protein>
<keyword evidence="1" id="KW-0203">Cytokinin biosynthesis</keyword>
<evidence type="ECO:0000313" key="4">
    <source>
        <dbReference type="Proteomes" id="UP000008635"/>
    </source>
</evidence>
<dbReference type="AlphaFoldDB" id="E8U8T4"/>
<dbReference type="InterPro" id="IPR005269">
    <property type="entry name" value="LOG"/>
</dbReference>
<reference evidence="4" key="2">
    <citation type="submission" date="2011-01" db="EMBL/GenBank/DDBJ databases">
        <title>The complete genome of Deinococcus maricopensis DSM 21211.</title>
        <authorList>
            <consortium name="US DOE Joint Genome Institute (JGI-PGF)"/>
            <person name="Lucas S."/>
            <person name="Copeland A."/>
            <person name="Lapidus A."/>
            <person name="Goodwin L."/>
            <person name="Pitluck S."/>
            <person name="Kyrpides N."/>
            <person name="Mavromatis K."/>
            <person name="Pagani I."/>
            <person name="Ivanova N."/>
            <person name="Ovchinnikova G."/>
            <person name="Zeytun A."/>
            <person name="Detter J.C."/>
            <person name="Han C."/>
            <person name="Land M."/>
            <person name="Hauser L."/>
            <person name="Markowitz V."/>
            <person name="Cheng J.-F."/>
            <person name="Hugenholtz P."/>
            <person name="Woyke T."/>
            <person name="Wu D."/>
            <person name="Pukall R."/>
            <person name="Gehrich-Schroeter G."/>
            <person name="Brambilla E."/>
            <person name="Klenk H.-P."/>
            <person name="Eisen J.A."/>
        </authorList>
    </citation>
    <scope>NUCLEOTIDE SEQUENCE [LARGE SCALE GENOMIC DNA]</scope>
    <source>
        <strain evidence="4">DSM 21211 / LMG 22137 / NRRL B-23946 / LB-34</strain>
    </source>
</reference>
<accession>E8U8T4</accession>
<dbReference type="GO" id="GO:0016787">
    <property type="term" value="F:hydrolase activity"/>
    <property type="evidence" value="ECO:0007669"/>
    <property type="project" value="UniProtKB-KW"/>
</dbReference>
<dbReference type="EC" id="3.2.2.n1" evidence="1"/>
<dbReference type="InterPro" id="IPR031100">
    <property type="entry name" value="LOG_fam"/>
</dbReference>
<dbReference type="NCBIfam" id="TIGR00730">
    <property type="entry name" value="Rossman fold protein, TIGR00730 family"/>
    <property type="match status" value="1"/>
</dbReference>
<dbReference type="PANTHER" id="PTHR43393:SF2">
    <property type="entry name" value="CYTOKININ RIBOSIDE 5'-MONOPHOSPHATE PHOSPHORIBOHYDROLASE"/>
    <property type="match status" value="1"/>
</dbReference>
<dbReference type="SUPFAM" id="SSF102405">
    <property type="entry name" value="MCP/YpsA-like"/>
    <property type="match status" value="1"/>
</dbReference>
<dbReference type="GO" id="GO:0005829">
    <property type="term" value="C:cytosol"/>
    <property type="evidence" value="ECO:0007669"/>
    <property type="project" value="TreeGrafter"/>
</dbReference>
<dbReference type="RefSeq" id="WP_013556978.1">
    <property type="nucleotide sequence ID" value="NC_014958.1"/>
</dbReference>
<dbReference type="eggNOG" id="COG1611">
    <property type="taxonomic scope" value="Bacteria"/>
</dbReference>
<dbReference type="Pfam" id="PF03641">
    <property type="entry name" value="Lysine_decarbox"/>
    <property type="match status" value="1"/>
</dbReference>
<organism evidence="3 4">
    <name type="scientific">Deinococcus maricopensis (strain DSM 21211 / LMG 22137 / NRRL B-23946 / LB-34)</name>
    <dbReference type="NCBI Taxonomy" id="709986"/>
    <lineage>
        <taxon>Bacteria</taxon>
        <taxon>Thermotogati</taxon>
        <taxon>Deinococcota</taxon>
        <taxon>Deinococci</taxon>
        <taxon>Deinococcales</taxon>
        <taxon>Deinococcaceae</taxon>
        <taxon>Deinococcus</taxon>
    </lineage>
</organism>
<gene>
    <name evidence="3" type="ordered locus">Deima_1825</name>
</gene>
<dbReference type="OrthoDB" id="9801098at2"/>
<dbReference type="InterPro" id="IPR052341">
    <property type="entry name" value="LOG_family_nucleotidases"/>
</dbReference>
<dbReference type="KEGG" id="dmr:Deima_1825"/>
<dbReference type="PANTHER" id="PTHR43393">
    <property type="entry name" value="CYTOKININ RIBOSIDE 5'-MONOPHOSPHATE PHOSPHORIBOHYDROLASE"/>
    <property type="match status" value="1"/>
</dbReference>